<comment type="caution">
    <text evidence="2">The sequence shown here is derived from an EMBL/GenBank/DDBJ whole genome shotgun (WGS) entry which is preliminary data.</text>
</comment>
<feature type="region of interest" description="Disordered" evidence="1">
    <location>
        <begin position="26"/>
        <end position="55"/>
    </location>
</feature>
<feature type="compositionally biased region" description="Gly residues" evidence="1">
    <location>
        <begin position="43"/>
        <end position="55"/>
    </location>
</feature>
<reference evidence="2 3" key="1">
    <citation type="submission" date="2022-08" db="EMBL/GenBank/DDBJ databases">
        <title>Reclassification of Massilia species as members of the genera Telluria, Duganella, Pseudoduganella, Mokoshia gen. nov. and Zemynaea gen. nov. using orthogonal and non-orthogonal genome-based approaches.</title>
        <authorList>
            <person name="Bowman J.P."/>
        </authorList>
    </citation>
    <scope>NUCLEOTIDE SEQUENCE [LARGE SCALE GENOMIC DNA]</scope>
    <source>
        <strain evidence="2 3">JCM 31605</strain>
    </source>
</reference>
<dbReference type="Proteomes" id="UP001206126">
    <property type="component" value="Unassembled WGS sequence"/>
</dbReference>
<evidence type="ECO:0000256" key="1">
    <source>
        <dbReference type="SAM" id="MobiDB-lite"/>
    </source>
</evidence>
<proteinExistence type="predicted"/>
<gene>
    <name evidence="2" type="ORF">NX774_12740</name>
</gene>
<keyword evidence="3" id="KW-1185">Reference proteome</keyword>
<evidence type="ECO:0000313" key="2">
    <source>
        <dbReference type="EMBL" id="MCS0808790.1"/>
    </source>
</evidence>
<dbReference type="EMBL" id="JANUHB010000002">
    <property type="protein sequence ID" value="MCS0808790.1"/>
    <property type="molecule type" value="Genomic_DNA"/>
</dbReference>
<evidence type="ECO:0000313" key="3">
    <source>
        <dbReference type="Proteomes" id="UP001206126"/>
    </source>
</evidence>
<protein>
    <submittedName>
        <fullName evidence="2">Uncharacterized protein</fullName>
    </submittedName>
</protein>
<organism evidence="2 3">
    <name type="scientific">Massilia agilis</name>
    <dbReference type="NCBI Taxonomy" id="1811226"/>
    <lineage>
        <taxon>Bacteria</taxon>
        <taxon>Pseudomonadati</taxon>
        <taxon>Pseudomonadota</taxon>
        <taxon>Betaproteobacteria</taxon>
        <taxon>Burkholderiales</taxon>
        <taxon>Oxalobacteraceae</taxon>
        <taxon>Telluria group</taxon>
        <taxon>Massilia</taxon>
    </lineage>
</organism>
<accession>A0ABT2DBU1</accession>
<sequence length="55" mass="5601">MKKSFVVYAIVITAFSTIMSWTNLVSASSSGGGSSWSSHSRGGYSGGWSGGGGHK</sequence>
<name>A0ABT2DBU1_9BURK</name>
<dbReference type="RefSeq" id="WP_258822547.1">
    <property type="nucleotide sequence ID" value="NZ_JANUHB010000002.1"/>
</dbReference>